<gene>
    <name evidence="2" type="ORF">BS50DRAFT_88897</name>
</gene>
<keyword evidence="3" id="KW-1185">Reference proteome</keyword>
<dbReference type="Proteomes" id="UP000240883">
    <property type="component" value="Unassembled WGS sequence"/>
</dbReference>
<dbReference type="EMBL" id="KZ678139">
    <property type="protein sequence ID" value="PSN63794.1"/>
    <property type="molecule type" value="Genomic_DNA"/>
</dbReference>
<evidence type="ECO:0000313" key="3">
    <source>
        <dbReference type="Proteomes" id="UP000240883"/>
    </source>
</evidence>
<evidence type="ECO:0000256" key="1">
    <source>
        <dbReference type="SAM" id="MobiDB-lite"/>
    </source>
</evidence>
<name>A0A2T2NED0_CORCC</name>
<reference evidence="2 3" key="1">
    <citation type="journal article" date="2018" name="Front. Microbiol.">
        <title>Genome-Wide Analysis of Corynespora cassiicola Leaf Fall Disease Putative Effectors.</title>
        <authorList>
            <person name="Lopez D."/>
            <person name="Ribeiro S."/>
            <person name="Label P."/>
            <person name="Fumanal B."/>
            <person name="Venisse J.S."/>
            <person name="Kohler A."/>
            <person name="de Oliveira R.R."/>
            <person name="Labutti K."/>
            <person name="Lipzen A."/>
            <person name="Lail K."/>
            <person name="Bauer D."/>
            <person name="Ohm R.A."/>
            <person name="Barry K.W."/>
            <person name="Spatafora J."/>
            <person name="Grigoriev I.V."/>
            <person name="Martin F.M."/>
            <person name="Pujade-Renaud V."/>
        </authorList>
    </citation>
    <scope>NUCLEOTIDE SEQUENCE [LARGE SCALE GENOMIC DNA]</scope>
    <source>
        <strain evidence="2 3">Philippines</strain>
    </source>
</reference>
<proteinExistence type="predicted"/>
<accession>A0A2T2NED0</accession>
<feature type="region of interest" description="Disordered" evidence="1">
    <location>
        <begin position="1"/>
        <end position="66"/>
    </location>
</feature>
<dbReference type="AlphaFoldDB" id="A0A2T2NED0"/>
<evidence type="ECO:0000313" key="2">
    <source>
        <dbReference type="EMBL" id="PSN63794.1"/>
    </source>
</evidence>
<protein>
    <submittedName>
        <fullName evidence="2">Uncharacterized protein</fullName>
    </submittedName>
</protein>
<organism evidence="2 3">
    <name type="scientific">Corynespora cassiicola Philippines</name>
    <dbReference type="NCBI Taxonomy" id="1448308"/>
    <lineage>
        <taxon>Eukaryota</taxon>
        <taxon>Fungi</taxon>
        <taxon>Dikarya</taxon>
        <taxon>Ascomycota</taxon>
        <taxon>Pezizomycotina</taxon>
        <taxon>Dothideomycetes</taxon>
        <taxon>Pleosporomycetidae</taxon>
        <taxon>Pleosporales</taxon>
        <taxon>Corynesporascaceae</taxon>
        <taxon>Corynespora</taxon>
    </lineage>
</organism>
<sequence>MSNTEAKGIKRKLARDHNVGQHNRKFSATPRRGCKSPAGSRKIAPRGQARNRTAGGSVLGKFENHHADRAEAPSPLGAFGQKIWSPYVLFSFRHHLLGLRRASAGARAELLTHRGLRFLAHCQTVVRPAYSCRFLVRSCRMSIKLDVRTSSPGVAES</sequence>